<keyword evidence="2" id="KW-0812">Transmembrane</keyword>
<comment type="similarity">
    <text evidence="1">Belongs to the polysaccharide synthase family.</text>
</comment>
<dbReference type="InterPro" id="IPR003869">
    <property type="entry name" value="Polysac_CapD-like"/>
</dbReference>
<dbReference type="EMBL" id="DROP01000275">
    <property type="protein sequence ID" value="HHI89115.1"/>
    <property type="molecule type" value="Genomic_DNA"/>
</dbReference>
<dbReference type="PANTHER" id="PTHR43318:SF1">
    <property type="entry name" value="POLYSACCHARIDE BIOSYNTHESIS PROTEIN EPSC-RELATED"/>
    <property type="match status" value="1"/>
</dbReference>
<dbReference type="SUPFAM" id="SSF51735">
    <property type="entry name" value="NAD(P)-binding Rossmann-fold domains"/>
    <property type="match status" value="1"/>
</dbReference>
<dbReference type="Proteomes" id="UP000885806">
    <property type="component" value="Unassembled WGS sequence"/>
</dbReference>
<proteinExistence type="inferred from homology"/>
<dbReference type="AlphaFoldDB" id="A0A7V5U1L9"/>
<evidence type="ECO:0000256" key="1">
    <source>
        <dbReference type="ARBA" id="ARBA00007430"/>
    </source>
</evidence>
<gene>
    <name evidence="4" type="ORF">ENK01_04095</name>
</gene>
<dbReference type="CDD" id="cd05237">
    <property type="entry name" value="UDP_invert_4-6DH_SDR_e"/>
    <property type="match status" value="1"/>
</dbReference>
<feature type="transmembrane region" description="Helical" evidence="2">
    <location>
        <begin position="45"/>
        <end position="65"/>
    </location>
</feature>
<keyword evidence="2" id="KW-1133">Transmembrane helix</keyword>
<dbReference type="PANTHER" id="PTHR43318">
    <property type="entry name" value="UDP-N-ACETYLGLUCOSAMINE 4,6-DEHYDRATASE"/>
    <property type="match status" value="1"/>
</dbReference>
<sequence length="662" mass="72926">MATPGRMETARPVPTESAGLSNVLALWMVTPDGNRLSMKKTAASLTKIWVTLYDVLLGALCMYGVMRVRYFYEGKLAPEHIDIRATVIFALAVLSVWMIMKTYRPVWRFMSFDDVRTLFQSVVWASVLTPLVLFVFFNRAEYLPRSVPFVAGALFFFMLVASRAMVMVYYNGDVRSLFRKGQHTKPPAVLIGKSQTLHDYMRDEAHKKRDIPYYVRGLIETGGSHKGRSIRGVPVIGNLDDIPGIVASMEKLHGTKPTLILVDKHTGRKRAAELVKLASTLGTGLVRLKPGQSGDLTPFEAADLIGRQARSLDPAPVERFLRGKTVLITGAGGTIGSELVRQIALHDPARMVLVDSSEMNLYNIDQEMQAHKSLSYRAVLGDVRDAAHMDEIFAREKPDIILHAAALKHVPLMETNPIATVLTNVGGTKVIVDMAIKYGAESFTLISTDKAVSPNNFMGASKRIAEMITMASSLNEADISSCAVRFGNVLASNGSVIPLFEKQIERGGPVTVTDKNVTRYFMTKEEAAALVLQAAALNGGQRKEVSSIYVLDMGEPVNITRLARQLIRLRGLMPDRDIEIVYTGLRPGEKMEETLTSAEEALETTYVKGVMRFVGTIPDPDNLSRNIDALLDAARKRDRAGVKKALASLVPEFRPNGELSDD</sequence>
<feature type="transmembrane region" description="Helical" evidence="2">
    <location>
        <begin position="85"/>
        <end position="103"/>
    </location>
</feature>
<protein>
    <submittedName>
        <fullName evidence="4">Polysaccharide biosynthesis protein</fullName>
    </submittedName>
</protein>
<keyword evidence="2" id="KW-0472">Membrane</keyword>
<evidence type="ECO:0000313" key="4">
    <source>
        <dbReference type="EMBL" id="HHI89115.1"/>
    </source>
</evidence>
<dbReference type="Pfam" id="PF02719">
    <property type="entry name" value="Polysacc_synt_2"/>
    <property type="match status" value="1"/>
</dbReference>
<evidence type="ECO:0000259" key="3">
    <source>
        <dbReference type="Pfam" id="PF02719"/>
    </source>
</evidence>
<evidence type="ECO:0000256" key="2">
    <source>
        <dbReference type="SAM" id="Phobius"/>
    </source>
</evidence>
<organism evidence="4">
    <name type="scientific">Hellea balneolensis</name>
    <dbReference type="NCBI Taxonomy" id="287478"/>
    <lineage>
        <taxon>Bacteria</taxon>
        <taxon>Pseudomonadati</taxon>
        <taxon>Pseudomonadota</taxon>
        <taxon>Alphaproteobacteria</taxon>
        <taxon>Maricaulales</taxon>
        <taxon>Robiginitomaculaceae</taxon>
        <taxon>Hellea</taxon>
    </lineage>
</organism>
<comment type="caution">
    <text evidence="4">The sequence shown here is derived from an EMBL/GenBank/DDBJ whole genome shotgun (WGS) entry which is preliminary data.</text>
</comment>
<reference evidence="4" key="1">
    <citation type="journal article" date="2020" name="mSystems">
        <title>Genome- and Community-Level Interaction Insights into Carbon Utilization and Element Cycling Functions of Hydrothermarchaeota in Hydrothermal Sediment.</title>
        <authorList>
            <person name="Zhou Z."/>
            <person name="Liu Y."/>
            <person name="Xu W."/>
            <person name="Pan J."/>
            <person name="Luo Z.H."/>
            <person name="Li M."/>
        </authorList>
    </citation>
    <scope>NUCLEOTIDE SEQUENCE [LARGE SCALE GENOMIC DNA]</scope>
    <source>
        <strain evidence="4">HyVt-538</strain>
    </source>
</reference>
<dbReference type="Gene3D" id="3.40.50.720">
    <property type="entry name" value="NAD(P)-binding Rossmann-like Domain"/>
    <property type="match status" value="1"/>
</dbReference>
<feature type="transmembrane region" description="Helical" evidence="2">
    <location>
        <begin position="149"/>
        <end position="170"/>
    </location>
</feature>
<feature type="transmembrane region" description="Helical" evidence="2">
    <location>
        <begin position="115"/>
        <end position="137"/>
    </location>
</feature>
<dbReference type="InterPro" id="IPR036291">
    <property type="entry name" value="NAD(P)-bd_dom_sf"/>
</dbReference>
<dbReference type="InterPro" id="IPR051203">
    <property type="entry name" value="Polysaccharide_Synthase-Rel"/>
</dbReference>
<accession>A0A7V5U1L9</accession>
<feature type="domain" description="Polysaccharide biosynthesis protein CapD-like" evidence="3">
    <location>
        <begin position="326"/>
        <end position="612"/>
    </location>
</feature>
<name>A0A7V5U1L9_9PROT</name>